<feature type="non-terminal residue" evidence="1">
    <location>
        <position position="84"/>
    </location>
</feature>
<protein>
    <submittedName>
        <fullName evidence="1">Uncharacterized protein</fullName>
    </submittedName>
</protein>
<organism evidence="1 2">
    <name type="scientific">Nesidiocoris tenuis</name>
    <dbReference type="NCBI Taxonomy" id="355587"/>
    <lineage>
        <taxon>Eukaryota</taxon>
        <taxon>Metazoa</taxon>
        <taxon>Ecdysozoa</taxon>
        <taxon>Arthropoda</taxon>
        <taxon>Hexapoda</taxon>
        <taxon>Insecta</taxon>
        <taxon>Pterygota</taxon>
        <taxon>Neoptera</taxon>
        <taxon>Paraneoptera</taxon>
        <taxon>Hemiptera</taxon>
        <taxon>Heteroptera</taxon>
        <taxon>Panheteroptera</taxon>
        <taxon>Cimicomorpha</taxon>
        <taxon>Miridae</taxon>
        <taxon>Dicyphina</taxon>
        <taxon>Nesidiocoris</taxon>
    </lineage>
</organism>
<proteinExistence type="predicted"/>
<evidence type="ECO:0000313" key="2">
    <source>
        <dbReference type="Proteomes" id="UP000479000"/>
    </source>
</evidence>
<reference evidence="1 2" key="1">
    <citation type="submission" date="2020-02" db="EMBL/GenBank/DDBJ databases">
        <authorList>
            <person name="Ferguson B K."/>
        </authorList>
    </citation>
    <scope>NUCLEOTIDE SEQUENCE [LARGE SCALE GENOMIC DNA]</scope>
</reference>
<name>A0A6H5H4M3_9HEMI</name>
<dbReference type="AlphaFoldDB" id="A0A6H5H4M3"/>
<sequence>MDQGRYLTGADPRARNASEHVYSDVAPSAREGRAVKNQKFGGYSELDTENVGIDVFQKSALLAAYISERVSFNRFAVPWFITAL</sequence>
<keyword evidence="2" id="KW-1185">Reference proteome</keyword>
<gene>
    <name evidence="1" type="ORF">NTEN_LOCUS15797</name>
</gene>
<accession>A0A6H5H4M3</accession>
<dbReference type="Proteomes" id="UP000479000">
    <property type="component" value="Unassembled WGS sequence"/>
</dbReference>
<dbReference type="EMBL" id="CADCXU010023280">
    <property type="protein sequence ID" value="CAB0010796.1"/>
    <property type="molecule type" value="Genomic_DNA"/>
</dbReference>
<evidence type="ECO:0000313" key="1">
    <source>
        <dbReference type="EMBL" id="CAB0010796.1"/>
    </source>
</evidence>